<dbReference type="AlphaFoldDB" id="A0AAV4Q627"/>
<evidence type="ECO:0000256" key="1">
    <source>
        <dbReference type="SAM" id="Phobius"/>
    </source>
</evidence>
<evidence type="ECO:0000313" key="2">
    <source>
        <dbReference type="EMBL" id="GIY03989.1"/>
    </source>
</evidence>
<keyword evidence="1" id="KW-0472">Membrane</keyword>
<accession>A0AAV4Q627</accession>
<reference evidence="2 3" key="1">
    <citation type="submission" date="2021-06" db="EMBL/GenBank/DDBJ databases">
        <title>Caerostris darwini draft genome.</title>
        <authorList>
            <person name="Kono N."/>
            <person name="Arakawa K."/>
        </authorList>
    </citation>
    <scope>NUCLEOTIDE SEQUENCE [LARGE SCALE GENOMIC DNA]</scope>
</reference>
<protein>
    <submittedName>
        <fullName evidence="2">Uncharacterized protein</fullName>
    </submittedName>
</protein>
<dbReference type="Proteomes" id="UP001054837">
    <property type="component" value="Unassembled WGS sequence"/>
</dbReference>
<organism evidence="2 3">
    <name type="scientific">Caerostris darwini</name>
    <dbReference type="NCBI Taxonomy" id="1538125"/>
    <lineage>
        <taxon>Eukaryota</taxon>
        <taxon>Metazoa</taxon>
        <taxon>Ecdysozoa</taxon>
        <taxon>Arthropoda</taxon>
        <taxon>Chelicerata</taxon>
        <taxon>Arachnida</taxon>
        <taxon>Araneae</taxon>
        <taxon>Araneomorphae</taxon>
        <taxon>Entelegynae</taxon>
        <taxon>Araneoidea</taxon>
        <taxon>Araneidae</taxon>
        <taxon>Caerostris</taxon>
    </lineage>
</organism>
<feature type="transmembrane region" description="Helical" evidence="1">
    <location>
        <begin position="178"/>
        <end position="199"/>
    </location>
</feature>
<keyword evidence="3" id="KW-1185">Reference proteome</keyword>
<keyword evidence="1" id="KW-0812">Transmembrane</keyword>
<gene>
    <name evidence="2" type="primary">AVEN_261784_1</name>
    <name evidence="2" type="ORF">CDAR_304831</name>
</gene>
<comment type="caution">
    <text evidence="2">The sequence shown here is derived from an EMBL/GenBank/DDBJ whole genome shotgun (WGS) entry which is preliminary data.</text>
</comment>
<dbReference type="EMBL" id="BPLQ01003870">
    <property type="protein sequence ID" value="GIY03989.1"/>
    <property type="molecule type" value="Genomic_DNA"/>
</dbReference>
<sequence>MALWTKFIPRKPRIHKAFRAFKSSAKNIKHLQTAVTGNKKLRKVVSGLFSKKGVTLAASATVLGVGVHYINNYIQSNSGCFLTQGSSVCKVKSLSCCQPDKVTNVNFCPDQDNQKKACNGFDEDVEHTCCRMCDCQFNNCLPNQTMECRRPSVGEALSHFSQSLTSNVWSFLGALMPWLYWVGCVLTGLLALFLAWFLYNKAT</sequence>
<keyword evidence="1" id="KW-1133">Transmembrane helix</keyword>
<name>A0AAV4Q627_9ARAC</name>
<proteinExistence type="predicted"/>
<evidence type="ECO:0000313" key="3">
    <source>
        <dbReference type="Proteomes" id="UP001054837"/>
    </source>
</evidence>